<feature type="transmembrane region" description="Helical" evidence="1">
    <location>
        <begin position="184"/>
        <end position="204"/>
    </location>
</feature>
<proteinExistence type="predicted"/>
<accession>A0ABU8NRG9</accession>
<evidence type="ECO:0000313" key="3">
    <source>
        <dbReference type="EMBL" id="MEJ2904231.1"/>
    </source>
</evidence>
<feature type="transmembrane region" description="Helical" evidence="1">
    <location>
        <begin position="211"/>
        <end position="229"/>
    </location>
</feature>
<feature type="transmembrane region" description="Helical" evidence="1">
    <location>
        <begin position="66"/>
        <end position="85"/>
    </location>
</feature>
<dbReference type="Proteomes" id="UP001378956">
    <property type="component" value="Unassembled WGS sequence"/>
</dbReference>
<gene>
    <name evidence="3" type="ORF">WAE58_17455</name>
</gene>
<keyword evidence="1" id="KW-1133">Transmembrane helix</keyword>
<evidence type="ECO:0000313" key="4">
    <source>
        <dbReference type="Proteomes" id="UP001378956"/>
    </source>
</evidence>
<dbReference type="GO" id="GO:0008233">
    <property type="term" value="F:peptidase activity"/>
    <property type="evidence" value="ECO:0007669"/>
    <property type="project" value="UniProtKB-KW"/>
</dbReference>
<feature type="transmembrane region" description="Helical" evidence="1">
    <location>
        <begin position="121"/>
        <end position="140"/>
    </location>
</feature>
<comment type="caution">
    <text evidence="3">The sequence shown here is derived from an EMBL/GenBank/DDBJ whole genome shotgun (WGS) entry which is preliminary data.</text>
</comment>
<keyword evidence="1" id="KW-0472">Membrane</keyword>
<sequence>MLESLSAYLQYLKSPRLLVLSKDKKMLWKDLLWLLVLDIAFATLIGVIYYTLLHFKLIREYEEFDIFKYGFLLAMFFGVVFAPISEELLFRWQLRKPKWSILFVLISLEIVAWTFTKNDYALFFTAIGLLLIGLTTVLVMSKLNRLKKVKVFRMYYVFLFYYTAILFGYVHITNAKGLTLADPTFIFYIGSQIFGGLTMGYLRVKYGLKYGILLHATFNLIAVPLAWWMS</sequence>
<evidence type="ECO:0000259" key="2">
    <source>
        <dbReference type="Pfam" id="PF02517"/>
    </source>
</evidence>
<dbReference type="EMBL" id="JBBEUB010000006">
    <property type="protein sequence ID" value="MEJ2904231.1"/>
    <property type="molecule type" value="Genomic_DNA"/>
</dbReference>
<feature type="transmembrane region" description="Helical" evidence="1">
    <location>
        <begin position="152"/>
        <end position="172"/>
    </location>
</feature>
<evidence type="ECO:0000256" key="1">
    <source>
        <dbReference type="SAM" id="Phobius"/>
    </source>
</evidence>
<feature type="domain" description="CAAX prenyl protease 2/Lysostaphin resistance protein A-like" evidence="2">
    <location>
        <begin position="71"/>
        <end position="221"/>
    </location>
</feature>
<keyword evidence="1" id="KW-0812">Transmembrane</keyword>
<dbReference type="EC" id="3.4.-.-" evidence="3"/>
<keyword evidence="3" id="KW-0645">Protease</keyword>
<dbReference type="Pfam" id="PF02517">
    <property type="entry name" value="Rce1-like"/>
    <property type="match status" value="1"/>
</dbReference>
<reference evidence="3 4" key="1">
    <citation type="submission" date="2024-03" db="EMBL/GenBank/DDBJ databases">
        <title>Sequence of Lycoming College Course Isolates.</title>
        <authorList>
            <person name="Plotts O."/>
            <person name="Newman J."/>
        </authorList>
    </citation>
    <scope>NUCLEOTIDE SEQUENCE [LARGE SCALE GENOMIC DNA]</scope>
    <source>
        <strain evidence="3 4">CJB-3</strain>
    </source>
</reference>
<keyword evidence="3" id="KW-0378">Hydrolase</keyword>
<name>A0ABU8NRG9_9SPHI</name>
<organism evidence="3 4">
    <name type="scientific">Pedobacter panaciterrae</name>
    <dbReference type="NCBI Taxonomy" id="363849"/>
    <lineage>
        <taxon>Bacteria</taxon>
        <taxon>Pseudomonadati</taxon>
        <taxon>Bacteroidota</taxon>
        <taxon>Sphingobacteriia</taxon>
        <taxon>Sphingobacteriales</taxon>
        <taxon>Sphingobacteriaceae</taxon>
        <taxon>Pedobacter</taxon>
    </lineage>
</organism>
<dbReference type="RefSeq" id="WP_288882217.1">
    <property type="nucleotide sequence ID" value="NZ_CBFGNQ010000014.1"/>
</dbReference>
<feature type="transmembrane region" description="Helical" evidence="1">
    <location>
        <begin position="97"/>
        <end position="115"/>
    </location>
</feature>
<feature type="transmembrane region" description="Helical" evidence="1">
    <location>
        <begin position="31"/>
        <end position="51"/>
    </location>
</feature>
<dbReference type="InterPro" id="IPR003675">
    <property type="entry name" value="Rce1/LyrA-like_dom"/>
</dbReference>
<protein>
    <submittedName>
        <fullName evidence="3">CPBP family glutamic-type intramembrane protease</fullName>
        <ecNumber evidence="3">3.4.-.-</ecNumber>
    </submittedName>
</protein>
<keyword evidence="4" id="KW-1185">Reference proteome</keyword>
<dbReference type="GO" id="GO:0006508">
    <property type="term" value="P:proteolysis"/>
    <property type="evidence" value="ECO:0007669"/>
    <property type="project" value="UniProtKB-KW"/>
</dbReference>